<dbReference type="EMBL" id="NQVN01000024">
    <property type="protein sequence ID" value="PIO96852.1"/>
    <property type="molecule type" value="Genomic_DNA"/>
</dbReference>
<evidence type="ECO:0000313" key="1">
    <source>
        <dbReference type="EMBL" id="PIO96852.1"/>
    </source>
</evidence>
<gene>
    <name evidence="1" type="ORF">CJ014_22950</name>
</gene>
<reference evidence="1 2" key="1">
    <citation type="submission" date="2017-08" db="EMBL/GenBank/DDBJ databases">
        <title>Pleomorphomonas carboxidotrophicus sp. nov., a new mesophilic hydrogenogenic carboxidotroph.</title>
        <authorList>
            <person name="Esquivel-Elizondo S."/>
            <person name="Krajmalnik-Brown R."/>
            <person name="Maldonado J."/>
        </authorList>
    </citation>
    <scope>NUCLEOTIDE SEQUENCE [LARGE SCALE GENOMIC DNA]</scope>
    <source>
        <strain evidence="1 2">SVCO-16</strain>
    </source>
</reference>
<dbReference type="OrthoDB" id="7592047at2"/>
<evidence type="ECO:0000313" key="2">
    <source>
        <dbReference type="Proteomes" id="UP000231070"/>
    </source>
</evidence>
<sequence>MSLRAWIGRKIGLSDSKFWAAFSGRESYAGKFVTADAALQLATVWACVRLTAQAVSMLPLQLFERTSGGRVPAVSHPLTDIIAESPNDEMTGLELWEAVTAWLCVNGNAYAEKAFMGNRLVSLNLIAADQMQVTRNTDGELVYRFNDRGLPEQLPASKIFHVKGFGFGGDLGLSPIRFGVQTFGSAIATDETAGKIFDGGMMPAGVLTADQVIDDPQREALTKIMQSFAGSRNAGKMMVLEAGLKYQQLSLDPETTQMLETRRFHVEEICRWFGTPPIIVGHAAQGQTMWGTGVEALLIQWLTTGLNPFLSRIERRIRKQLLTPEERGRFYAEFNREGLLQADSAAKAAFLSTMVQNGLMGRIEARAKLNLPATPPNGDRLTVQTNLTFLDQLGAAAAPAARTEPKP</sequence>
<organism evidence="1 2">
    <name type="scientific">Pleomorphomonas carboxyditropha</name>
    <dbReference type="NCBI Taxonomy" id="2023338"/>
    <lineage>
        <taxon>Bacteria</taxon>
        <taxon>Pseudomonadati</taxon>
        <taxon>Pseudomonadota</taxon>
        <taxon>Alphaproteobacteria</taxon>
        <taxon>Hyphomicrobiales</taxon>
        <taxon>Pleomorphomonadaceae</taxon>
        <taxon>Pleomorphomonas</taxon>
    </lineage>
</organism>
<dbReference type="InterPro" id="IPR006427">
    <property type="entry name" value="Portal_HK97"/>
</dbReference>
<dbReference type="RefSeq" id="WP_100082847.1">
    <property type="nucleotide sequence ID" value="NZ_NQVN01000024.1"/>
</dbReference>
<dbReference type="NCBIfam" id="TIGR01537">
    <property type="entry name" value="portal_HK97"/>
    <property type="match status" value="1"/>
</dbReference>
<proteinExistence type="predicted"/>
<comment type="caution">
    <text evidence="1">The sequence shown here is derived from an EMBL/GenBank/DDBJ whole genome shotgun (WGS) entry which is preliminary data.</text>
</comment>
<dbReference type="InterPro" id="IPR006944">
    <property type="entry name" value="Phage/GTA_portal"/>
</dbReference>
<keyword evidence="2" id="KW-1185">Reference proteome</keyword>
<dbReference type="Proteomes" id="UP000231070">
    <property type="component" value="Unassembled WGS sequence"/>
</dbReference>
<dbReference type="Pfam" id="PF04860">
    <property type="entry name" value="Phage_portal"/>
    <property type="match status" value="1"/>
</dbReference>
<protein>
    <submittedName>
        <fullName evidence="1">Phage portal protein</fullName>
    </submittedName>
</protein>
<dbReference type="AlphaFoldDB" id="A0A2G9WRB1"/>
<accession>A0A2G9WRB1</accession>
<name>A0A2G9WRB1_9HYPH</name>